<name>A0A919R631_9ACTN</name>
<dbReference type="Gene3D" id="1.20.140.10">
    <property type="entry name" value="Butyryl-CoA Dehydrogenase, subunit A, domain 3"/>
    <property type="match status" value="1"/>
</dbReference>
<evidence type="ECO:0000256" key="3">
    <source>
        <dbReference type="ARBA" id="ARBA00011738"/>
    </source>
</evidence>
<comment type="subunit">
    <text evidence="3">Homodimer.</text>
</comment>
<evidence type="ECO:0000313" key="12">
    <source>
        <dbReference type="EMBL" id="GII79938.1"/>
    </source>
</evidence>
<dbReference type="InterPro" id="IPR006091">
    <property type="entry name" value="Acyl-CoA_Oxase/DH_mid-dom"/>
</dbReference>
<dbReference type="Gene3D" id="1.10.540.10">
    <property type="entry name" value="Acyl-CoA dehydrogenase/oxidase, N-terminal domain"/>
    <property type="match status" value="1"/>
</dbReference>
<proteinExistence type="inferred from homology"/>
<evidence type="ECO:0000256" key="6">
    <source>
        <dbReference type="ARBA" id="ARBA00023002"/>
    </source>
</evidence>
<dbReference type="EMBL" id="BOOU01000067">
    <property type="protein sequence ID" value="GII79938.1"/>
    <property type="molecule type" value="Genomic_DNA"/>
</dbReference>
<dbReference type="InterPro" id="IPR009075">
    <property type="entry name" value="AcylCo_DH/oxidase_C"/>
</dbReference>
<organism evidence="12 13">
    <name type="scientific">Sphaerisporangium rufum</name>
    <dbReference type="NCBI Taxonomy" id="1381558"/>
    <lineage>
        <taxon>Bacteria</taxon>
        <taxon>Bacillati</taxon>
        <taxon>Actinomycetota</taxon>
        <taxon>Actinomycetes</taxon>
        <taxon>Streptosporangiales</taxon>
        <taxon>Streptosporangiaceae</taxon>
        <taxon>Sphaerisporangium</taxon>
    </lineage>
</organism>
<feature type="region of interest" description="Disordered" evidence="8">
    <location>
        <begin position="129"/>
        <end position="150"/>
    </location>
</feature>
<keyword evidence="6 7" id="KW-0560">Oxidoreductase</keyword>
<evidence type="ECO:0000259" key="9">
    <source>
        <dbReference type="Pfam" id="PF00441"/>
    </source>
</evidence>
<evidence type="ECO:0000256" key="1">
    <source>
        <dbReference type="ARBA" id="ARBA00001974"/>
    </source>
</evidence>
<sequence>MSDFEWGEPACPPHVRPLRERVSAFVRDRIVPHEDTFDSGGRRARDLTERLGRQARTEGLWGLALPRDLGGAGLSLLEYAHVAEAEGASDHGPAVLGGSALLDLVTLAGHDAYREQVADGRLSLCNAMTEPGTSGSDPALTTTRATREPDGSWTLRGGKWFVSGVAGAGLAAVLARTAGAPPDKNGLSVLLVSPSSPGFRVVRELPVLGAGGQWEIALDGVRVPADHLAGEEGEGLRVVARRVRLSRLLRCLRWLGQAERAFTLMCGRARDRRTATGRLADHQLVQQLVFDALLAIRTTRPLVFEAVARLDAGLDARTETGLAKVAAARMLRQVTDAAIQVHGAEGLGPDTALPRLFRTGRTAGILDGPDELHITATARRVLRDGPGRFGGSAEVALPEAAANERKAGDAGSGVSTGAHRERAEPPEPARRRH</sequence>
<dbReference type="Pfam" id="PF02771">
    <property type="entry name" value="Acyl-CoA_dh_N"/>
    <property type="match status" value="1"/>
</dbReference>
<dbReference type="SUPFAM" id="SSF47203">
    <property type="entry name" value="Acyl-CoA dehydrogenase C-terminal domain-like"/>
    <property type="match status" value="1"/>
</dbReference>
<dbReference type="SUPFAM" id="SSF56645">
    <property type="entry name" value="Acyl-CoA dehydrogenase NM domain-like"/>
    <property type="match status" value="1"/>
</dbReference>
<dbReference type="PANTHER" id="PTHR48083">
    <property type="entry name" value="MEDIUM-CHAIN SPECIFIC ACYL-COA DEHYDROGENASE, MITOCHONDRIAL-RELATED"/>
    <property type="match status" value="1"/>
</dbReference>
<accession>A0A919R631</accession>
<reference evidence="12" key="1">
    <citation type="submission" date="2021-01" db="EMBL/GenBank/DDBJ databases">
        <title>Whole genome shotgun sequence of Sphaerisporangium rufum NBRC 109079.</title>
        <authorList>
            <person name="Komaki H."/>
            <person name="Tamura T."/>
        </authorList>
    </citation>
    <scope>NUCLEOTIDE SEQUENCE</scope>
    <source>
        <strain evidence="12">NBRC 109079</strain>
    </source>
</reference>
<dbReference type="InterPro" id="IPR013786">
    <property type="entry name" value="AcylCoA_DH/ox_N"/>
</dbReference>
<dbReference type="GO" id="GO:0050660">
    <property type="term" value="F:flavin adenine dinucleotide binding"/>
    <property type="evidence" value="ECO:0007669"/>
    <property type="project" value="InterPro"/>
</dbReference>
<feature type="domain" description="Acyl-CoA dehydrogenase/oxidase C-terminal" evidence="9">
    <location>
        <begin position="233"/>
        <end position="382"/>
    </location>
</feature>
<dbReference type="Pfam" id="PF00441">
    <property type="entry name" value="Acyl-CoA_dh_1"/>
    <property type="match status" value="1"/>
</dbReference>
<evidence type="ECO:0000256" key="4">
    <source>
        <dbReference type="ARBA" id="ARBA00022630"/>
    </source>
</evidence>
<feature type="compositionally biased region" description="Polar residues" evidence="8">
    <location>
        <begin position="131"/>
        <end position="144"/>
    </location>
</feature>
<evidence type="ECO:0000256" key="2">
    <source>
        <dbReference type="ARBA" id="ARBA00009347"/>
    </source>
</evidence>
<keyword evidence="4 7" id="KW-0285">Flavoprotein</keyword>
<gene>
    <name evidence="12" type="ORF">Sru01_49200</name>
</gene>
<dbReference type="InterPro" id="IPR046373">
    <property type="entry name" value="Acyl-CoA_Oxase/DH_mid-dom_sf"/>
</dbReference>
<evidence type="ECO:0000256" key="7">
    <source>
        <dbReference type="RuleBase" id="RU362125"/>
    </source>
</evidence>
<dbReference type="InterPro" id="IPR037069">
    <property type="entry name" value="AcylCoA_DH/ox_N_sf"/>
</dbReference>
<dbReference type="Proteomes" id="UP000655287">
    <property type="component" value="Unassembled WGS sequence"/>
</dbReference>
<evidence type="ECO:0000256" key="5">
    <source>
        <dbReference type="ARBA" id="ARBA00022827"/>
    </source>
</evidence>
<feature type="domain" description="Acyl-CoA oxidase/dehydrogenase middle" evidence="10">
    <location>
        <begin position="125"/>
        <end position="213"/>
    </location>
</feature>
<dbReference type="GO" id="GO:0005737">
    <property type="term" value="C:cytoplasm"/>
    <property type="evidence" value="ECO:0007669"/>
    <property type="project" value="TreeGrafter"/>
</dbReference>
<dbReference type="AlphaFoldDB" id="A0A919R631"/>
<protein>
    <submittedName>
        <fullName evidence="12">Acyl-CoA dehydrogenase</fullName>
    </submittedName>
</protein>
<keyword evidence="13" id="KW-1185">Reference proteome</keyword>
<dbReference type="Gene3D" id="2.40.110.10">
    <property type="entry name" value="Butyryl-CoA Dehydrogenase, subunit A, domain 2"/>
    <property type="match status" value="1"/>
</dbReference>
<comment type="caution">
    <text evidence="12">The sequence shown here is derived from an EMBL/GenBank/DDBJ whole genome shotgun (WGS) entry which is preliminary data.</text>
</comment>
<dbReference type="InterPro" id="IPR036250">
    <property type="entry name" value="AcylCo_DH-like_C"/>
</dbReference>
<evidence type="ECO:0000256" key="8">
    <source>
        <dbReference type="SAM" id="MobiDB-lite"/>
    </source>
</evidence>
<feature type="compositionally biased region" description="Basic and acidic residues" evidence="8">
    <location>
        <begin position="418"/>
        <end position="433"/>
    </location>
</feature>
<dbReference type="InterPro" id="IPR009100">
    <property type="entry name" value="AcylCoA_DH/oxidase_NM_dom_sf"/>
</dbReference>
<dbReference type="GO" id="GO:0033539">
    <property type="term" value="P:fatty acid beta-oxidation using acyl-CoA dehydrogenase"/>
    <property type="evidence" value="ECO:0007669"/>
    <property type="project" value="TreeGrafter"/>
</dbReference>
<comment type="cofactor">
    <cofactor evidence="1 7">
        <name>FAD</name>
        <dbReference type="ChEBI" id="CHEBI:57692"/>
    </cofactor>
</comment>
<dbReference type="GO" id="GO:0003995">
    <property type="term" value="F:acyl-CoA dehydrogenase activity"/>
    <property type="evidence" value="ECO:0007669"/>
    <property type="project" value="TreeGrafter"/>
</dbReference>
<feature type="region of interest" description="Disordered" evidence="8">
    <location>
        <begin position="391"/>
        <end position="433"/>
    </location>
</feature>
<feature type="domain" description="Acyl-CoA dehydrogenase/oxidase N-terminal" evidence="11">
    <location>
        <begin position="16"/>
        <end position="115"/>
    </location>
</feature>
<dbReference type="Pfam" id="PF02770">
    <property type="entry name" value="Acyl-CoA_dh_M"/>
    <property type="match status" value="1"/>
</dbReference>
<evidence type="ECO:0000259" key="11">
    <source>
        <dbReference type="Pfam" id="PF02771"/>
    </source>
</evidence>
<evidence type="ECO:0000259" key="10">
    <source>
        <dbReference type="Pfam" id="PF02770"/>
    </source>
</evidence>
<dbReference type="PANTHER" id="PTHR48083:SF13">
    <property type="entry name" value="ACYL-COA DEHYDROGENASE FAMILY MEMBER 11"/>
    <property type="match status" value="1"/>
</dbReference>
<dbReference type="InterPro" id="IPR050741">
    <property type="entry name" value="Acyl-CoA_dehydrogenase"/>
</dbReference>
<keyword evidence="5 7" id="KW-0274">FAD</keyword>
<dbReference type="RefSeq" id="WP_203990158.1">
    <property type="nucleotide sequence ID" value="NZ_BOOU01000067.1"/>
</dbReference>
<comment type="similarity">
    <text evidence="2 7">Belongs to the acyl-CoA dehydrogenase family.</text>
</comment>
<evidence type="ECO:0000313" key="13">
    <source>
        <dbReference type="Proteomes" id="UP000655287"/>
    </source>
</evidence>